<dbReference type="Pfam" id="PF01965">
    <property type="entry name" value="DJ-1_PfpI"/>
    <property type="match status" value="1"/>
</dbReference>
<evidence type="ECO:0000259" key="1">
    <source>
        <dbReference type="Pfam" id="PF01965"/>
    </source>
</evidence>
<sequence>MGAPDPRKNVRIGVFIPTDAQFLDAACVDIFGTMSYEYLRLGGDNVPKPLLDLAPSVSIFYIGTVQPGQLIDFTSGVKIACTHHLSDPEVQPGKLDIVVVPGPDPTTTFNAPEKDWLVAHAARKDTDILSVCTGIILCGQAGILKGKTASGPRGLQSQLKASFEGVDWVGDDMRWVRDGSLWSCGGITSGNDLVGAYARQSRHFPSPIVELGLKLTEVDIRPQRYETGKTVYTLGLAWQLLKAVVMGFGKSKIA</sequence>
<dbReference type="InterPro" id="IPR052158">
    <property type="entry name" value="INH-QAR"/>
</dbReference>
<comment type="caution">
    <text evidence="2">The sequence shown here is derived from an EMBL/GenBank/DDBJ whole genome shotgun (WGS) entry which is preliminary data.</text>
</comment>
<gene>
    <name evidence="2" type="ORF">B0T22DRAFT_43054</name>
</gene>
<protein>
    <submittedName>
        <fullName evidence="2">ThiJ/PfpI family protein</fullName>
    </submittedName>
</protein>
<dbReference type="AlphaFoldDB" id="A0AAE0XHW8"/>
<reference evidence="2" key="2">
    <citation type="submission" date="2023-06" db="EMBL/GenBank/DDBJ databases">
        <authorList>
            <consortium name="Lawrence Berkeley National Laboratory"/>
            <person name="Haridas S."/>
            <person name="Hensen N."/>
            <person name="Bonometti L."/>
            <person name="Westerberg I."/>
            <person name="Brannstrom I.O."/>
            <person name="Guillou S."/>
            <person name="Cros-Aarteil S."/>
            <person name="Calhoun S."/>
            <person name="Kuo A."/>
            <person name="Mondo S."/>
            <person name="Pangilinan J."/>
            <person name="Riley R."/>
            <person name="Labutti K."/>
            <person name="Andreopoulos B."/>
            <person name="Lipzen A."/>
            <person name="Chen C."/>
            <person name="Yanf M."/>
            <person name="Daum C."/>
            <person name="Ng V."/>
            <person name="Clum A."/>
            <person name="Steindorff A."/>
            <person name="Ohm R."/>
            <person name="Martin F."/>
            <person name="Silar P."/>
            <person name="Natvig D."/>
            <person name="Lalanne C."/>
            <person name="Gautier V."/>
            <person name="Ament-Velasquez S.L."/>
            <person name="Kruys A."/>
            <person name="Hutchinson M.I."/>
            <person name="Powell A.J."/>
            <person name="Barry K."/>
            <person name="Miller A.N."/>
            <person name="Grigoriev I.V."/>
            <person name="Debuchy R."/>
            <person name="Gladieux P."/>
            <person name="Thoren M.H."/>
            <person name="Johannesson H."/>
        </authorList>
    </citation>
    <scope>NUCLEOTIDE SEQUENCE</scope>
    <source>
        <strain evidence="2">CBS 314.62</strain>
    </source>
</reference>
<feature type="domain" description="DJ-1/PfpI" evidence="1">
    <location>
        <begin position="68"/>
        <end position="193"/>
    </location>
</feature>
<name>A0AAE0XHW8_9PEZI</name>
<dbReference type="PANTHER" id="PTHR43130">
    <property type="entry name" value="ARAC-FAMILY TRANSCRIPTIONAL REGULATOR"/>
    <property type="match status" value="1"/>
</dbReference>
<proteinExistence type="predicted"/>
<dbReference type="Proteomes" id="UP001270362">
    <property type="component" value="Unassembled WGS sequence"/>
</dbReference>
<dbReference type="EMBL" id="JAULSO010000001">
    <property type="protein sequence ID" value="KAK3693555.1"/>
    <property type="molecule type" value="Genomic_DNA"/>
</dbReference>
<dbReference type="SUPFAM" id="SSF52317">
    <property type="entry name" value="Class I glutamine amidotransferase-like"/>
    <property type="match status" value="1"/>
</dbReference>
<evidence type="ECO:0000313" key="3">
    <source>
        <dbReference type="Proteomes" id="UP001270362"/>
    </source>
</evidence>
<dbReference type="InterPro" id="IPR002818">
    <property type="entry name" value="DJ-1/PfpI"/>
</dbReference>
<reference evidence="2" key="1">
    <citation type="journal article" date="2023" name="Mol. Phylogenet. Evol.">
        <title>Genome-scale phylogeny and comparative genomics of the fungal order Sordariales.</title>
        <authorList>
            <person name="Hensen N."/>
            <person name="Bonometti L."/>
            <person name="Westerberg I."/>
            <person name="Brannstrom I.O."/>
            <person name="Guillou S."/>
            <person name="Cros-Aarteil S."/>
            <person name="Calhoun S."/>
            <person name="Haridas S."/>
            <person name="Kuo A."/>
            <person name="Mondo S."/>
            <person name="Pangilinan J."/>
            <person name="Riley R."/>
            <person name="LaButti K."/>
            <person name="Andreopoulos B."/>
            <person name="Lipzen A."/>
            <person name="Chen C."/>
            <person name="Yan M."/>
            <person name="Daum C."/>
            <person name="Ng V."/>
            <person name="Clum A."/>
            <person name="Steindorff A."/>
            <person name="Ohm R.A."/>
            <person name="Martin F."/>
            <person name="Silar P."/>
            <person name="Natvig D.O."/>
            <person name="Lalanne C."/>
            <person name="Gautier V."/>
            <person name="Ament-Velasquez S.L."/>
            <person name="Kruys A."/>
            <person name="Hutchinson M.I."/>
            <person name="Powell A.J."/>
            <person name="Barry K."/>
            <person name="Miller A.N."/>
            <person name="Grigoriev I.V."/>
            <person name="Debuchy R."/>
            <person name="Gladieux P."/>
            <person name="Hiltunen Thoren M."/>
            <person name="Johannesson H."/>
        </authorList>
    </citation>
    <scope>NUCLEOTIDE SEQUENCE</scope>
    <source>
        <strain evidence="2">CBS 314.62</strain>
    </source>
</reference>
<dbReference type="Gene3D" id="3.40.50.880">
    <property type="match status" value="1"/>
</dbReference>
<evidence type="ECO:0000313" key="2">
    <source>
        <dbReference type="EMBL" id="KAK3693555.1"/>
    </source>
</evidence>
<dbReference type="InterPro" id="IPR029062">
    <property type="entry name" value="Class_I_gatase-like"/>
</dbReference>
<organism evidence="2 3">
    <name type="scientific">Podospora appendiculata</name>
    <dbReference type="NCBI Taxonomy" id="314037"/>
    <lineage>
        <taxon>Eukaryota</taxon>
        <taxon>Fungi</taxon>
        <taxon>Dikarya</taxon>
        <taxon>Ascomycota</taxon>
        <taxon>Pezizomycotina</taxon>
        <taxon>Sordariomycetes</taxon>
        <taxon>Sordariomycetidae</taxon>
        <taxon>Sordariales</taxon>
        <taxon>Podosporaceae</taxon>
        <taxon>Podospora</taxon>
    </lineage>
</organism>
<dbReference type="PANTHER" id="PTHR43130:SF7">
    <property type="entry name" value="DJ-1_PFPI DOMAIN-CONTAINING PROTEIN"/>
    <property type="match status" value="1"/>
</dbReference>
<accession>A0AAE0XHW8</accession>
<keyword evidence="3" id="KW-1185">Reference proteome</keyword>